<dbReference type="InterPro" id="IPR032033">
    <property type="entry name" value="Cytochrome_P460"/>
</dbReference>
<dbReference type="RefSeq" id="WP_132315881.1">
    <property type="nucleotide sequence ID" value="NZ_FWZT01000003.1"/>
</dbReference>
<reference evidence="3" key="1">
    <citation type="submission" date="2017-04" db="EMBL/GenBank/DDBJ databases">
        <authorList>
            <person name="Varghese N."/>
            <person name="Submissions S."/>
        </authorList>
    </citation>
    <scope>NUCLEOTIDE SEQUENCE [LARGE SCALE GENOMIC DNA]</scope>
    <source>
        <strain evidence="3">RKEM611</strain>
    </source>
</reference>
<keyword evidence="3" id="KW-1185">Reference proteome</keyword>
<dbReference type="InterPro" id="IPR038142">
    <property type="entry name" value="Cytochrome_P460_sp"/>
</dbReference>
<evidence type="ECO:0000259" key="1">
    <source>
        <dbReference type="Pfam" id="PF16694"/>
    </source>
</evidence>
<dbReference type="EMBL" id="FWZT01000003">
    <property type="protein sequence ID" value="SMF02524.1"/>
    <property type="molecule type" value="Genomic_DNA"/>
</dbReference>
<evidence type="ECO:0000313" key="3">
    <source>
        <dbReference type="Proteomes" id="UP000192907"/>
    </source>
</evidence>
<feature type="domain" description="Cytochrome P460" evidence="1">
    <location>
        <begin position="28"/>
        <end position="150"/>
    </location>
</feature>
<dbReference type="OrthoDB" id="511546at2"/>
<dbReference type="AlphaFoldDB" id="A0A1Y6BBH1"/>
<name>A0A1Y6BBH1_9BACT</name>
<gene>
    <name evidence="2" type="ORF">SAMN06296036_103270</name>
</gene>
<dbReference type="CDD" id="cd20752">
    <property type="entry name" value="cyt_c'_beta"/>
    <property type="match status" value="1"/>
</dbReference>
<dbReference type="Gene3D" id="3.50.70.20">
    <property type="entry name" value="Cytochrome P460"/>
    <property type="match status" value="1"/>
</dbReference>
<dbReference type="Proteomes" id="UP000192907">
    <property type="component" value="Unassembled WGS sequence"/>
</dbReference>
<dbReference type="Pfam" id="PF16694">
    <property type="entry name" value="Cytochrome_P460"/>
    <property type="match status" value="1"/>
</dbReference>
<proteinExistence type="predicted"/>
<protein>
    <submittedName>
        <fullName evidence="2">Cytochrome P460</fullName>
    </submittedName>
</protein>
<evidence type="ECO:0000313" key="2">
    <source>
        <dbReference type="EMBL" id="SMF02524.1"/>
    </source>
</evidence>
<accession>A0A1Y6BBH1</accession>
<dbReference type="STRING" id="1513793.SAMN06296036_103270"/>
<organism evidence="2 3">
    <name type="scientific">Pseudobacteriovorax antillogorgiicola</name>
    <dbReference type="NCBI Taxonomy" id="1513793"/>
    <lineage>
        <taxon>Bacteria</taxon>
        <taxon>Pseudomonadati</taxon>
        <taxon>Bdellovibrionota</taxon>
        <taxon>Oligoflexia</taxon>
        <taxon>Oligoflexales</taxon>
        <taxon>Pseudobacteriovoracaceae</taxon>
        <taxon>Pseudobacteriovorax</taxon>
    </lineage>
</organism>
<sequence>MKVLVILLSLTVLGGAVYGKMHKKAKLPKNFRFWTHTKSMVIPDKSHGLYGFHNIYANKKAYKTMIRSKKPYPNGAKFVVSFYDVVKKDGTTNQGKKLMDALMVKDSSAKDTGGWIFAAFDDKGAPKPINPKKDCFQCHADQAKNNDYVFHKYIK</sequence>